<evidence type="ECO:0000256" key="1">
    <source>
        <dbReference type="SAM" id="MobiDB-lite"/>
    </source>
</evidence>
<dbReference type="Gene3D" id="2.170.16.10">
    <property type="entry name" value="Hedgehog/Intein (Hint) domain"/>
    <property type="match status" value="1"/>
</dbReference>
<protein>
    <submittedName>
        <fullName evidence="3">Hint domain-containing protein</fullName>
    </submittedName>
</protein>
<keyword evidence="4" id="KW-1185">Reference proteome</keyword>
<evidence type="ECO:0000313" key="4">
    <source>
        <dbReference type="Proteomes" id="UP001243846"/>
    </source>
</evidence>
<sequence length="355" mass="37724">MGRNRDLDPSESFRGAENAGDLIGRTFGSTNDPLWATRTAMTFNDGNSNGNIPFAGSTPSPSNEFVSVGGANRSIDTGIAYNATFRYADGTVGNGLVRVLQDGAGNMYMVPPPRDASAAEVQTSTGKPIVSITINRILQNDFTDLNTDRFGLPGDPTFPCFCKGTMILTPHGERPVESLSVGDSVVTQDNGVQQIRWIGSKSLAAPELAANRNLLPVVIRQGALGDNAPAQDLMVSQQHRILVRSRVARNMFGAEEILVAAKHLTGLAGVELLEEPGEVTYFHLLFDAHEVVQSNGLMTESVHRQAGLVRCRPCLARRDSGALPRACGGAGKLHARAALHQRAAGAQSGRAPSKA</sequence>
<organism evidence="3 4">
    <name type="scientific">Paracoccus cavernae</name>
    <dbReference type="NCBI Taxonomy" id="1571207"/>
    <lineage>
        <taxon>Bacteria</taxon>
        <taxon>Pseudomonadati</taxon>
        <taxon>Pseudomonadota</taxon>
        <taxon>Alphaproteobacteria</taxon>
        <taxon>Rhodobacterales</taxon>
        <taxon>Paracoccaceae</taxon>
        <taxon>Paracoccus</taxon>
    </lineage>
</organism>
<dbReference type="InterPro" id="IPR028992">
    <property type="entry name" value="Hedgehog/Intein_dom"/>
</dbReference>
<feature type="domain" description="Hedgehog/Intein (Hint)" evidence="2">
    <location>
        <begin position="159"/>
        <end position="304"/>
    </location>
</feature>
<evidence type="ECO:0000313" key="3">
    <source>
        <dbReference type="EMBL" id="MDN3712936.1"/>
    </source>
</evidence>
<accession>A0ABT8D9I9</accession>
<feature type="region of interest" description="Disordered" evidence="1">
    <location>
        <begin position="1"/>
        <end position="27"/>
    </location>
</feature>
<dbReference type="SUPFAM" id="SSF51294">
    <property type="entry name" value="Hedgehog/intein (Hint) domain"/>
    <property type="match status" value="1"/>
</dbReference>
<name>A0ABT8D9I9_9RHOB</name>
<dbReference type="Proteomes" id="UP001243846">
    <property type="component" value="Unassembled WGS sequence"/>
</dbReference>
<dbReference type="EMBL" id="JAUFRC010000001">
    <property type="protein sequence ID" value="MDN3712936.1"/>
    <property type="molecule type" value="Genomic_DNA"/>
</dbReference>
<reference evidence="4" key="1">
    <citation type="journal article" date="2019" name="Int. J. Syst. Evol. Microbiol.">
        <title>The Global Catalogue of Microorganisms (GCM) 10K type strain sequencing project: providing services to taxonomists for standard genome sequencing and annotation.</title>
        <authorList>
            <consortium name="The Broad Institute Genomics Platform"/>
            <consortium name="The Broad Institute Genome Sequencing Center for Infectious Disease"/>
            <person name="Wu L."/>
            <person name="Ma J."/>
        </authorList>
    </citation>
    <scope>NUCLEOTIDE SEQUENCE [LARGE SCALE GENOMIC DNA]</scope>
    <source>
        <strain evidence="4">CECT 8482</strain>
    </source>
</reference>
<comment type="caution">
    <text evidence="3">The sequence shown here is derived from an EMBL/GenBank/DDBJ whole genome shotgun (WGS) entry which is preliminary data.</text>
</comment>
<dbReference type="Pfam" id="PF13403">
    <property type="entry name" value="Hint_2"/>
    <property type="match status" value="1"/>
</dbReference>
<proteinExistence type="predicted"/>
<evidence type="ECO:0000259" key="2">
    <source>
        <dbReference type="Pfam" id="PF13403"/>
    </source>
</evidence>
<gene>
    <name evidence="3" type="ORF">QWZ10_16430</name>
</gene>
<dbReference type="InterPro" id="IPR036844">
    <property type="entry name" value="Hint_dom_sf"/>
</dbReference>